<gene>
    <name evidence="2" type="ORF">GA0061100_11774</name>
</gene>
<dbReference type="InterPro" id="IPR004360">
    <property type="entry name" value="Glyas_Fos-R_dOase_dom"/>
</dbReference>
<dbReference type="STRING" id="52131.GA0061100_11774"/>
<reference evidence="3" key="1">
    <citation type="submission" date="2016-08" db="EMBL/GenBank/DDBJ databases">
        <authorList>
            <person name="Varghese N."/>
            <person name="Submissions Spin"/>
        </authorList>
    </citation>
    <scope>NUCLEOTIDE SEQUENCE [LARGE SCALE GENOMIC DNA]</scope>
    <source>
        <strain evidence="3">CCBAU 57015</strain>
    </source>
</reference>
<keyword evidence="2" id="KW-0223">Dioxygenase</keyword>
<dbReference type="OrthoDB" id="9807407at2"/>
<sequence>MLHHISFGVSDIEKAAAFYDAVFAPLGYVRVWDDLSPGDPNQAIGYGVPGGGDKFAIKLRGKEAHAPGPGFHLAFAAPGREAVALFHRAALAHGGTDNGPPGLRPHYGPNYFAAFVIDPDGHRIEVVTKAEE</sequence>
<evidence type="ECO:0000313" key="2">
    <source>
        <dbReference type="EMBL" id="SCB38677.1"/>
    </source>
</evidence>
<name>A0A1C3WF38_9HYPH</name>
<dbReference type="SUPFAM" id="SSF54593">
    <property type="entry name" value="Glyoxalase/Bleomycin resistance protein/Dihydroxybiphenyl dioxygenase"/>
    <property type="match status" value="1"/>
</dbReference>
<evidence type="ECO:0000313" key="3">
    <source>
        <dbReference type="Proteomes" id="UP000186228"/>
    </source>
</evidence>
<dbReference type="Gene3D" id="3.10.180.10">
    <property type="entry name" value="2,3-Dihydroxybiphenyl 1,2-Dioxygenase, domain 1"/>
    <property type="match status" value="1"/>
</dbReference>
<dbReference type="InterPro" id="IPR029068">
    <property type="entry name" value="Glyas_Bleomycin-R_OHBP_Dase"/>
</dbReference>
<dbReference type="GO" id="GO:0051213">
    <property type="term" value="F:dioxygenase activity"/>
    <property type="evidence" value="ECO:0007669"/>
    <property type="project" value="UniProtKB-KW"/>
</dbReference>
<feature type="domain" description="VOC" evidence="1">
    <location>
        <begin position="1"/>
        <end position="129"/>
    </location>
</feature>
<dbReference type="Proteomes" id="UP000186228">
    <property type="component" value="Unassembled WGS sequence"/>
</dbReference>
<dbReference type="InterPro" id="IPR037523">
    <property type="entry name" value="VOC_core"/>
</dbReference>
<dbReference type="AlphaFoldDB" id="A0A1C3WF38"/>
<accession>A0A1C3WF38</accession>
<dbReference type="PANTHER" id="PTHR35006:SF4">
    <property type="entry name" value="BLR7706 PROTEIN"/>
    <property type="match status" value="1"/>
</dbReference>
<dbReference type="RefSeq" id="WP_075856779.1">
    <property type="nucleotide sequence ID" value="NZ_FMAC01000017.1"/>
</dbReference>
<dbReference type="CDD" id="cd07262">
    <property type="entry name" value="VOC_like"/>
    <property type="match status" value="1"/>
</dbReference>
<protein>
    <submittedName>
        <fullName evidence="2">Catechol 2,3-dioxygenase</fullName>
    </submittedName>
</protein>
<dbReference type="PROSITE" id="PS51819">
    <property type="entry name" value="VOC"/>
    <property type="match status" value="1"/>
</dbReference>
<keyword evidence="3" id="KW-1185">Reference proteome</keyword>
<dbReference type="Pfam" id="PF00903">
    <property type="entry name" value="Glyoxalase"/>
    <property type="match status" value="1"/>
</dbReference>
<proteinExistence type="predicted"/>
<evidence type="ECO:0000259" key="1">
    <source>
        <dbReference type="PROSITE" id="PS51819"/>
    </source>
</evidence>
<keyword evidence="2" id="KW-0560">Oxidoreductase</keyword>
<dbReference type="PANTHER" id="PTHR35006">
    <property type="entry name" value="GLYOXALASE FAMILY PROTEIN (AFU_ORTHOLOGUE AFUA_5G14830)"/>
    <property type="match status" value="1"/>
</dbReference>
<dbReference type="EMBL" id="FMAC01000017">
    <property type="protein sequence ID" value="SCB38677.1"/>
    <property type="molecule type" value="Genomic_DNA"/>
</dbReference>
<organism evidence="2 3">
    <name type="scientific">Rhizobium hainanense</name>
    <dbReference type="NCBI Taxonomy" id="52131"/>
    <lineage>
        <taxon>Bacteria</taxon>
        <taxon>Pseudomonadati</taxon>
        <taxon>Pseudomonadota</taxon>
        <taxon>Alphaproteobacteria</taxon>
        <taxon>Hyphomicrobiales</taxon>
        <taxon>Rhizobiaceae</taxon>
        <taxon>Rhizobium/Agrobacterium group</taxon>
        <taxon>Rhizobium</taxon>
    </lineage>
</organism>